<organism evidence="2 3">
    <name type="scientific">Oikopleura dioica</name>
    <name type="common">Tunicate</name>
    <dbReference type="NCBI Taxonomy" id="34765"/>
    <lineage>
        <taxon>Eukaryota</taxon>
        <taxon>Metazoa</taxon>
        <taxon>Chordata</taxon>
        <taxon>Tunicata</taxon>
        <taxon>Appendicularia</taxon>
        <taxon>Copelata</taxon>
        <taxon>Oikopleuridae</taxon>
        <taxon>Oikopleura</taxon>
    </lineage>
</organism>
<accession>A0ABN7TBU1</accession>
<feature type="transmembrane region" description="Helical" evidence="1">
    <location>
        <begin position="21"/>
        <end position="41"/>
    </location>
</feature>
<proteinExistence type="predicted"/>
<gene>
    <name evidence="2" type="ORF">OKIOD_LOCUS17000</name>
</gene>
<sequence length="70" mass="7932">MVFYFHKINLGNHFKPLSKRAQRVVLTCSWISFGLIGAMMISQGTVKTVEHRPVAVGLQNSERVVFEKKA</sequence>
<protein>
    <submittedName>
        <fullName evidence="2">Oidioi.mRNA.OKI2018_I69.chr2.g8235.t1.cds</fullName>
    </submittedName>
</protein>
<evidence type="ECO:0000313" key="2">
    <source>
        <dbReference type="EMBL" id="CAG5114167.1"/>
    </source>
</evidence>
<dbReference type="EMBL" id="OU015567">
    <property type="protein sequence ID" value="CAG5114167.1"/>
    <property type="molecule type" value="Genomic_DNA"/>
</dbReference>
<keyword evidence="3" id="KW-1185">Reference proteome</keyword>
<name>A0ABN7TBU1_OIKDI</name>
<evidence type="ECO:0000313" key="3">
    <source>
        <dbReference type="Proteomes" id="UP001158576"/>
    </source>
</evidence>
<dbReference type="Proteomes" id="UP001158576">
    <property type="component" value="Chromosome 2"/>
</dbReference>
<reference evidence="2 3" key="1">
    <citation type="submission" date="2021-04" db="EMBL/GenBank/DDBJ databases">
        <authorList>
            <person name="Bliznina A."/>
        </authorList>
    </citation>
    <scope>NUCLEOTIDE SEQUENCE [LARGE SCALE GENOMIC DNA]</scope>
</reference>
<evidence type="ECO:0000256" key="1">
    <source>
        <dbReference type="SAM" id="Phobius"/>
    </source>
</evidence>
<keyword evidence="1" id="KW-1133">Transmembrane helix</keyword>
<keyword evidence="1" id="KW-0472">Membrane</keyword>
<keyword evidence="1" id="KW-0812">Transmembrane</keyword>